<evidence type="ECO:0000313" key="3">
    <source>
        <dbReference type="EMBL" id="RDI63098.1"/>
    </source>
</evidence>
<dbReference type="PANTHER" id="PTHR22674">
    <property type="entry name" value="NTPASE, KAP FAMILY P-LOOP DOMAIN-CONTAINING 1"/>
    <property type="match status" value="1"/>
</dbReference>
<organism evidence="3 4">
    <name type="scientific">Nocardia pseudobrasiliensis</name>
    <dbReference type="NCBI Taxonomy" id="45979"/>
    <lineage>
        <taxon>Bacteria</taxon>
        <taxon>Bacillati</taxon>
        <taxon>Actinomycetota</taxon>
        <taxon>Actinomycetes</taxon>
        <taxon>Mycobacteriales</taxon>
        <taxon>Nocardiaceae</taxon>
        <taxon>Nocardia</taxon>
    </lineage>
</organism>
<feature type="transmembrane region" description="Helical" evidence="1">
    <location>
        <begin position="423"/>
        <end position="445"/>
    </location>
</feature>
<dbReference type="STRING" id="1210086.GCA_001613105_05111"/>
<feature type="transmembrane region" description="Helical" evidence="1">
    <location>
        <begin position="451"/>
        <end position="473"/>
    </location>
</feature>
<proteinExistence type="predicted"/>
<keyword evidence="4" id="KW-1185">Reference proteome</keyword>
<dbReference type="Pfam" id="PF07693">
    <property type="entry name" value="KAP_NTPase"/>
    <property type="match status" value="2"/>
</dbReference>
<keyword evidence="1" id="KW-0472">Membrane</keyword>
<dbReference type="EMBL" id="QQBC01000011">
    <property type="protein sequence ID" value="RDI63098.1"/>
    <property type="molecule type" value="Genomic_DNA"/>
</dbReference>
<dbReference type="InterPro" id="IPR052754">
    <property type="entry name" value="NTPase_KAP_P-loop"/>
</dbReference>
<comment type="caution">
    <text evidence="3">The sequence shown here is derived from an EMBL/GenBank/DDBJ whole genome shotgun (WGS) entry which is preliminary data.</text>
</comment>
<sequence length="927" mass="100390">MTSTSRAVELGTIVGVRCSIAVTSEPWTGNIDTLVVSVGTDLGTLGWAVRTQFEGGAWETIPFDAISADKPYALPLPAPPDSTTTLSRAVLVNVEDAELGRGVVSEGSLRTATRRSLEVAGEAGALVVGLPLLATGALGQPAQLVAQILVPAAVETLWSRHTRTVRELVFVCEDATFAAAIETEFEAALEQQPAEPAELAGGVSSDLVDPNRGIPLAEDRLDFAPCVSMLATVIADHSTPLPLSVGVFGEWGSGKSFFMGMLRERVEGLAASPNPRYCREIVQIGFNAWHYTDTNLWASLGDEIFRQLAGSGAVAPDRAERLRIELAERLDQRRQLELVTEHARATATRLQAKVDEAVERRESSALNLLDALRHSATFRRGADRLWRQLGIADEKEQAEVLVQQLEGSLDEAEMLRQASTSRLGLLSLAGAVTLLGLVLVIPVLAAEMRNYLALGSGLSALMTGLGGIAYLVSRGHAGLRSLRRLREDLQREMRSTAEHAISDRMSATLAKLHAAEADQRVAQAQLDDVIAHVGELGRQLAQLAPGQRLYTFLAERAQGDSYARNLGLVSTIRKDFEQLVTLMNEWRADPEPSDSRRPIDRVVLYIDDLDRCSPTQVVDVLQAVHLLLAFELFIVVVGVDPRWLLRSLRSRYSDLLLGDDTADVDARWHSPEDYLEKILNVPLILPRMSTGSLGRLLQSFAGTTVPVLGGPSGNPAVRFGRLGSDDVASIPIEPGSEVATQHLKPLASLAPHPLTDQELAVLGAFGLFVETPREAKRMLNLYRMIRATRDLSSSSRFLGLDGQPGEFEAVAVLLGVLAAQSCVLGSLFDAAPNTAAGIRGGLAHRDAGLMWYEFVADIAPRWSGDGSANGIVGSLPEHHVAHWDRLHRGLATVSRSITFVDLADLQTWLPRVRCFSYIIMPAGQLLR</sequence>
<dbReference type="InterPro" id="IPR002589">
    <property type="entry name" value="Macro_dom"/>
</dbReference>
<accession>A0A370HX73</accession>
<feature type="domain" description="Macro" evidence="2">
    <location>
        <begin position="1"/>
        <end position="189"/>
    </location>
</feature>
<keyword evidence="1" id="KW-0812">Transmembrane</keyword>
<reference evidence="3 4" key="1">
    <citation type="submission" date="2018-07" db="EMBL/GenBank/DDBJ databases">
        <title>Genomic Encyclopedia of Type Strains, Phase IV (KMG-IV): sequencing the most valuable type-strain genomes for metagenomic binning, comparative biology and taxonomic classification.</title>
        <authorList>
            <person name="Goeker M."/>
        </authorList>
    </citation>
    <scope>NUCLEOTIDE SEQUENCE [LARGE SCALE GENOMIC DNA]</scope>
    <source>
        <strain evidence="3 4">DSM 44290</strain>
    </source>
</reference>
<evidence type="ECO:0000259" key="2">
    <source>
        <dbReference type="PROSITE" id="PS51154"/>
    </source>
</evidence>
<evidence type="ECO:0000313" key="4">
    <source>
        <dbReference type="Proteomes" id="UP000254869"/>
    </source>
</evidence>
<dbReference type="SUPFAM" id="SSF52949">
    <property type="entry name" value="Macro domain-like"/>
    <property type="match status" value="1"/>
</dbReference>
<dbReference type="Proteomes" id="UP000254869">
    <property type="component" value="Unassembled WGS sequence"/>
</dbReference>
<keyword evidence="1" id="KW-1133">Transmembrane helix</keyword>
<dbReference type="AlphaFoldDB" id="A0A370HX73"/>
<gene>
    <name evidence="3" type="ORF">DFR76_111115</name>
</gene>
<dbReference type="InterPro" id="IPR011646">
    <property type="entry name" value="KAP_P-loop"/>
</dbReference>
<evidence type="ECO:0000256" key="1">
    <source>
        <dbReference type="SAM" id="Phobius"/>
    </source>
</evidence>
<name>A0A370HX73_9NOCA</name>
<dbReference type="RefSeq" id="WP_082876204.1">
    <property type="nucleotide sequence ID" value="NZ_QQBC01000011.1"/>
</dbReference>
<dbReference type="InterPro" id="IPR043472">
    <property type="entry name" value="Macro_dom-like"/>
</dbReference>
<dbReference type="PANTHER" id="PTHR22674:SF6">
    <property type="entry name" value="NTPASE KAP FAMILY P-LOOP DOMAIN-CONTAINING PROTEIN 1"/>
    <property type="match status" value="1"/>
</dbReference>
<dbReference type="Gene3D" id="3.40.220.10">
    <property type="entry name" value="Leucine Aminopeptidase, subunit E, domain 1"/>
    <property type="match status" value="1"/>
</dbReference>
<protein>
    <submittedName>
        <fullName evidence="3">KAP-like P-loop domain-containing protein</fullName>
    </submittedName>
</protein>
<dbReference type="PROSITE" id="PS51154">
    <property type="entry name" value="MACRO"/>
    <property type="match status" value="1"/>
</dbReference>